<comment type="caution">
    <text evidence="2">The sequence shown here is derived from an EMBL/GenBank/DDBJ whole genome shotgun (WGS) entry which is preliminary data.</text>
</comment>
<accession>M0E0R8</accession>
<feature type="transmembrane region" description="Helical" evidence="1">
    <location>
        <begin position="39"/>
        <end position="56"/>
    </location>
</feature>
<dbReference type="RefSeq" id="WP_004047756.1">
    <property type="nucleotide sequence ID" value="NZ_AOJE01000025.1"/>
</dbReference>
<evidence type="ECO:0000313" key="3">
    <source>
        <dbReference type="Proteomes" id="UP000011514"/>
    </source>
</evidence>
<name>M0E0R8_9EURY</name>
<feature type="transmembrane region" description="Helical" evidence="1">
    <location>
        <begin position="12"/>
        <end position="32"/>
    </location>
</feature>
<dbReference type="Proteomes" id="UP000011514">
    <property type="component" value="Unassembled WGS sequence"/>
</dbReference>
<dbReference type="OrthoDB" id="381292at2157"/>
<keyword evidence="3" id="KW-1185">Reference proteome</keyword>
<keyword evidence="1" id="KW-0472">Membrane</keyword>
<proteinExistence type="predicted"/>
<evidence type="ECO:0000313" key="2">
    <source>
        <dbReference type="EMBL" id="ELZ40628.1"/>
    </source>
</evidence>
<evidence type="ECO:0000256" key="1">
    <source>
        <dbReference type="SAM" id="Phobius"/>
    </source>
</evidence>
<dbReference type="AlphaFoldDB" id="M0E0R8"/>
<feature type="transmembrane region" description="Helical" evidence="1">
    <location>
        <begin position="115"/>
        <end position="145"/>
    </location>
</feature>
<reference evidence="2 3" key="1">
    <citation type="journal article" date="2014" name="PLoS Genet.">
        <title>Phylogenetically driven sequencing of extremely halophilic archaea reveals strategies for static and dynamic osmo-response.</title>
        <authorList>
            <person name="Becker E.A."/>
            <person name="Seitzer P.M."/>
            <person name="Tritt A."/>
            <person name="Larsen D."/>
            <person name="Krusor M."/>
            <person name="Yao A.I."/>
            <person name="Wu D."/>
            <person name="Madern D."/>
            <person name="Eisen J.A."/>
            <person name="Darling A.E."/>
            <person name="Facciotti M.T."/>
        </authorList>
    </citation>
    <scope>NUCLEOTIDE SEQUENCE [LARGE SCALE GENOMIC DNA]</scope>
    <source>
        <strain evidence="2 3">DSM 1137</strain>
    </source>
</reference>
<organism evidence="2 3">
    <name type="scientific">Halorubrum saccharovorum DSM 1137</name>
    <dbReference type="NCBI Taxonomy" id="1227484"/>
    <lineage>
        <taxon>Archaea</taxon>
        <taxon>Methanobacteriati</taxon>
        <taxon>Methanobacteriota</taxon>
        <taxon>Stenosarchaea group</taxon>
        <taxon>Halobacteria</taxon>
        <taxon>Halobacteriales</taxon>
        <taxon>Haloferacaceae</taxon>
        <taxon>Halorubrum</taxon>
    </lineage>
</organism>
<gene>
    <name evidence="2" type="ORF">C471_07591</name>
</gene>
<keyword evidence="1" id="KW-1133">Transmembrane helix</keyword>
<dbReference type="EMBL" id="AOJE01000025">
    <property type="protein sequence ID" value="ELZ40628.1"/>
    <property type="molecule type" value="Genomic_DNA"/>
</dbReference>
<keyword evidence="1" id="KW-0812">Transmembrane</keyword>
<sequence length="151" mass="16249">MFSSEPTLDMLPSFIVVVLISVFLISIGHRFIDTVSDKTTWTHFGGGFVSGLYLGYDVDPDAMILRELVDLTVILGSSFLSSVLSALNILFVFEILLGSFYIADKRGKAGVLGSVLVICSGYLLPGTTQVVGIGLFIAGSLAFMYSDESDF</sequence>
<feature type="transmembrane region" description="Helical" evidence="1">
    <location>
        <begin position="76"/>
        <end position="103"/>
    </location>
</feature>
<protein>
    <submittedName>
        <fullName evidence="2">Uncharacterized protein</fullName>
    </submittedName>
</protein>